<keyword evidence="1" id="KW-0812">Transmembrane</keyword>
<feature type="transmembrane region" description="Helical" evidence="1">
    <location>
        <begin position="135"/>
        <end position="155"/>
    </location>
</feature>
<feature type="transmembrane region" description="Helical" evidence="1">
    <location>
        <begin position="43"/>
        <end position="58"/>
    </location>
</feature>
<keyword evidence="3" id="KW-1185">Reference proteome</keyword>
<dbReference type="RefSeq" id="WP_270454345.1">
    <property type="nucleotide sequence ID" value="NZ_JADPIE010000005.1"/>
</dbReference>
<feature type="transmembrane region" description="Helical" evidence="1">
    <location>
        <begin position="12"/>
        <end position="31"/>
    </location>
</feature>
<evidence type="ECO:0000313" key="2">
    <source>
        <dbReference type="EMBL" id="MBF8437372.1"/>
    </source>
</evidence>
<evidence type="ECO:0008006" key="4">
    <source>
        <dbReference type="Google" id="ProtNLM"/>
    </source>
</evidence>
<evidence type="ECO:0000313" key="3">
    <source>
        <dbReference type="Proteomes" id="UP000621436"/>
    </source>
</evidence>
<keyword evidence="1" id="KW-0472">Membrane</keyword>
<proteinExistence type="predicted"/>
<dbReference type="Proteomes" id="UP000621436">
    <property type="component" value="Unassembled WGS sequence"/>
</dbReference>
<dbReference type="PANTHER" id="PTHR31303:SF1">
    <property type="entry name" value="CTP-DEPENDENT DIACYLGLYCEROL KINASE 1"/>
    <property type="match status" value="1"/>
</dbReference>
<dbReference type="InterPro" id="IPR037997">
    <property type="entry name" value="Dgk1-like"/>
</dbReference>
<accession>A0A931ARX7</accession>
<organism evidence="2 3">
    <name type="scientific">Halonatronomonas betaini</name>
    <dbReference type="NCBI Taxonomy" id="2778430"/>
    <lineage>
        <taxon>Bacteria</taxon>
        <taxon>Bacillati</taxon>
        <taxon>Bacillota</taxon>
        <taxon>Clostridia</taxon>
        <taxon>Halanaerobiales</taxon>
        <taxon>Halarsenatibacteraceae</taxon>
        <taxon>Halonatronomonas</taxon>
    </lineage>
</organism>
<feature type="transmembrane region" description="Helical" evidence="1">
    <location>
        <begin position="64"/>
        <end position="81"/>
    </location>
</feature>
<comment type="caution">
    <text evidence="2">The sequence shown here is derived from an EMBL/GenBank/DDBJ whole genome shotgun (WGS) entry which is preliminary data.</text>
</comment>
<dbReference type="EMBL" id="JADPIE010000005">
    <property type="protein sequence ID" value="MBF8437372.1"/>
    <property type="molecule type" value="Genomic_DNA"/>
</dbReference>
<reference evidence="2" key="1">
    <citation type="submission" date="2020-11" db="EMBL/GenBank/DDBJ databases">
        <title>Halonatronomonas betainensis gen. nov., sp. nov. a novel haloalkaliphilic representative of the family Halanaerobiacae capable of betaine degradation.</title>
        <authorList>
            <person name="Boltyanskaya Y."/>
            <person name="Kevbrin V."/>
            <person name="Detkova E."/>
            <person name="Grouzdev D.S."/>
            <person name="Koziaeva V."/>
            <person name="Zhilina T."/>
        </authorList>
    </citation>
    <scope>NUCLEOTIDE SEQUENCE</scope>
    <source>
        <strain evidence="2">Z-7014</strain>
    </source>
</reference>
<dbReference type="GO" id="GO:0004143">
    <property type="term" value="F:ATP-dependent diacylglycerol kinase activity"/>
    <property type="evidence" value="ECO:0007669"/>
    <property type="project" value="InterPro"/>
</dbReference>
<protein>
    <recommendedName>
        <fullName evidence="4">Phosphatidate cytidylyltransferase</fullName>
    </recommendedName>
</protein>
<feature type="transmembrane region" description="Helical" evidence="1">
    <location>
        <begin position="175"/>
        <end position="193"/>
    </location>
</feature>
<feature type="transmembrane region" description="Helical" evidence="1">
    <location>
        <begin position="112"/>
        <end position="129"/>
    </location>
</feature>
<evidence type="ECO:0000256" key="1">
    <source>
        <dbReference type="SAM" id="Phobius"/>
    </source>
</evidence>
<dbReference type="AlphaFoldDB" id="A0A931ARX7"/>
<keyword evidence="1" id="KW-1133">Transmembrane helix</keyword>
<gene>
    <name evidence="2" type="ORF">I0Q91_09795</name>
</gene>
<dbReference type="PANTHER" id="PTHR31303">
    <property type="entry name" value="CTP-DEPENDENT DIACYLGLYCEROL KINASE 1"/>
    <property type="match status" value="1"/>
</dbReference>
<sequence>MDILISELNAIILLAIYYFIFISALILLKIFGSLSKEFIRKSYHFFYGISLALAVYLFENWYIILIFLIGFYLLAFIYLKIENQYLSFKLIDFDRRNTTFAENRELHKQLKYLFVMQVLLIVIFLAVLAQPEAAIFGTVVWAVGDAFAGFIGKYFGRDRYNNFIFSKKKSLQGSLAFLFTGFFSLIILTLILPEFLLEMNFIIKIFFITVVATVIEAVSRDGLDTITVPLVAAAVFSILLRF</sequence>
<name>A0A931ARX7_9FIRM</name>